<accession>A0ABQ6P625</accession>
<organism evidence="2 3">
    <name type="scientific">Novosphingobium pituita</name>
    <dbReference type="NCBI Taxonomy" id="3056842"/>
    <lineage>
        <taxon>Bacteria</taxon>
        <taxon>Pseudomonadati</taxon>
        <taxon>Pseudomonadota</taxon>
        <taxon>Alphaproteobacteria</taxon>
        <taxon>Sphingomonadales</taxon>
        <taxon>Sphingomonadaceae</taxon>
        <taxon>Novosphingobium</taxon>
    </lineage>
</organism>
<keyword evidence="1" id="KW-0812">Transmembrane</keyword>
<gene>
    <name evidence="2" type="ORF">NUTIK01_14430</name>
</gene>
<dbReference type="RefSeq" id="WP_317974440.1">
    <property type="nucleotide sequence ID" value="NZ_BTFW01000001.1"/>
</dbReference>
<feature type="transmembrane region" description="Helical" evidence="1">
    <location>
        <begin position="20"/>
        <end position="43"/>
    </location>
</feature>
<proteinExistence type="predicted"/>
<name>A0ABQ6P625_9SPHN</name>
<protein>
    <recommendedName>
        <fullName evidence="4">Type II secretion system protein M</fullName>
    </recommendedName>
</protein>
<evidence type="ECO:0008006" key="4">
    <source>
        <dbReference type="Google" id="ProtNLM"/>
    </source>
</evidence>
<evidence type="ECO:0000256" key="1">
    <source>
        <dbReference type="SAM" id="Phobius"/>
    </source>
</evidence>
<keyword evidence="3" id="KW-1185">Reference proteome</keyword>
<comment type="caution">
    <text evidence="2">The sequence shown here is derived from an EMBL/GenBank/DDBJ whole genome shotgun (WGS) entry which is preliminary data.</text>
</comment>
<keyword evidence="1" id="KW-0472">Membrane</keyword>
<dbReference type="Proteomes" id="UP001187221">
    <property type="component" value="Unassembled WGS sequence"/>
</dbReference>
<dbReference type="EMBL" id="BTFW01000001">
    <property type="protein sequence ID" value="GMM60666.1"/>
    <property type="molecule type" value="Genomic_DNA"/>
</dbReference>
<evidence type="ECO:0000313" key="2">
    <source>
        <dbReference type="EMBL" id="GMM60666.1"/>
    </source>
</evidence>
<dbReference type="InterPro" id="IPR007690">
    <property type="entry name" value="T2SS_GspM"/>
</dbReference>
<reference evidence="2 3" key="1">
    <citation type="submission" date="2023-06" db="EMBL/GenBank/DDBJ databases">
        <title>Draft genome sequence of Novosphingobium sp. strain IK01.</title>
        <authorList>
            <person name="Hatamoto M."/>
            <person name="Ikarashi T."/>
            <person name="Yamaguchi T."/>
        </authorList>
    </citation>
    <scope>NUCLEOTIDE SEQUENCE [LARGE SCALE GENOMIC DNA]</scope>
    <source>
        <strain evidence="2 3">IK01</strain>
    </source>
</reference>
<dbReference type="Pfam" id="PF04612">
    <property type="entry name" value="T2SSM"/>
    <property type="match status" value="1"/>
</dbReference>
<keyword evidence="1" id="KW-1133">Transmembrane helix</keyword>
<evidence type="ECO:0000313" key="3">
    <source>
        <dbReference type="Proteomes" id="UP001187221"/>
    </source>
</evidence>
<sequence length="147" mass="15065">MTGLLDWFRGLSGRERRLVVVAAVLGLAVVLVEGVGVPLAGLWQDARADHDARLAQAARLVRQLDELGPPSRGRPAPLAGLVAQGAGLVIEPLAGGGGQARIVRGSGASAAVLGWLEGLPGRGWVVRRLVLAPLGEGTISFEATLAS</sequence>